<dbReference type="OrthoDB" id="200187at2759"/>
<dbReference type="PANTHER" id="PTHR12443:SF9">
    <property type="entry name" value="TRANSLOCATION PROTEIN SEC62"/>
    <property type="match status" value="1"/>
</dbReference>
<protein>
    <recommendedName>
        <fullName evidence="3">Translocation protein SEC62</fullName>
    </recommendedName>
</protein>
<comment type="similarity">
    <text evidence="2">Belongs to the SEC62 family.</text>
</comment>
<keyword evidence="8 11" id="KW-1133">Transmembrane helix</keyword>
<dbReference type="STRING" id="944018.H8ZE25"/>
<gene>
    <name evidence="12" type="ORF">NERG_01846</name>
    <name evidence="13" type="ORF">NESG_00049</name>
</gene>
<evidence type="ECO:0000256" key="7">
    <source>
        <dbReference type="ARBA" id="ARBA00022927"/>
    </source>
</evidence>
<dbReference type="EMBL" id="JH604636">
    <property type="protein sequence ID" value="EHY65400.1"/>
    <property type="molecule type" value="Genomic_DNA"/>
</dbReference>
<sequence>MAEMSTPRHFTPGFAEKSLRDIDTTESILNKMKRISIFKGSDAVKHLMSKKGLLASEAKEVMGILLDNHYIVRVRPSDEHHILDISYEFNINHEYIWLKEGSKSMMYLISIMLFFAAVALAMFPIWPRSVKVGTGYLFYLLMGIVIFLIAITIVRVVIYLSIWLVTRRSFWLFPNLYADCGVLESFVPLYGWDECEDKVEEEEPLREKKNK</sequence>
<evidence type="ECO:0000256" key="1">
    <source>
        <dbReference type="ARBA" id="ARBA00004477"/>
    </source>
</evidence>
<evidence type="ECO:0000256" key="3">
    <source>
        <dbReference type="ARBA" id="ARBA00021257"/>
    </source>
</evidence>
<keyword evidence="7" id="KW-0653">Protein transport</keyword>
<keyword evidence="4" id="KW-0813">Transport</keyword>
<evidence type="ECO:0000256" key="8">
    <source>
        <dbReference type="ARBA" id="ARBA00022989"/>
    </source>
</evidence>
<evidence type="ECO:0000313" key="12">
    <source>
        <dbReference type="EMBL" id="EHY65400.1"/>
    </source>
</evidence>
<dbReference type="HOGENOM" id="CLU_040936_1_0_1"/>
<dbReference type="PANTHER" id="PTHR12443">
    <property type="entry name" value="TRANSLOCATION PROTEIN SEC62"/>
    <property type="match status" value="1"/>
</dbReference>
<organism evidence="12">
    <name type="scientific">Nematocida ausubeli (strain ATCC PRA-371 / ERTm2)</name>
    <name type="common">Nematode killer fungus</name>
    <dbReference type="NCBI Taxonomy" id="1913371"/>
    <lineage>
        <taxon>Eukaryota</taxon>
        <taxon>Fungi</taxon>
        <taxon>Fungi incertae sedis</taxon>
        <taxon>Microsporidia</taxon>
        <taxon>Nematocida</taxon>
    </lineage>
</organism>
<evidence type="ECO:0000256" key="9">
    <source>
        <dbReference type="ARBA" id="ARBA00023010"/>
    </source>
</evidence>
<evidence type="ECO:0000313" key="13">
    <source>
        <dbReference type="EMBL" id="KFG26979.1"/>
    </source>
</evidence>
<accession>H8ZE25</accession>
<dbReference type="Proteomes" id="UP000005622">
    <property type="component" value="Unassembled WGS sequence"/>
</dbReference>
<comment type="subcellular location">
    <subcellularLocation>
        <location evidence="1">Endoplasmic reticulum membrane</location>
        <topology evidence="1">Multi-pass membrane protein</topology>
    </subcellularLocation>
</comment>
<evidence type="ECO:0000256" key="10">
    <source>
        <dbReference type="ARBA" id="ARBA00023136"/>
    </source>
</evidence>
<dbReference type="Proteomes" id="UP000054524">
    <property type="component" value="Unassembled WGS sequence"/>
</dbReference>
<dbReference type="AlphaFoldDB" id="H8ZE25"/>
<evidence type="ECO:0000313" key="14">
    <source>
        <dbReference type="Proteomes" id="UP000054524"/>
    </source>
</evidence>
<proteinExistence type="inferred from homology"/>
<dbReference type="GO" id="GO:0005789">
    <property type="term" value="C:endoplasmic reticulum membrane"/>
    <property type="evidence" value="ECO:0007669"/>
    <property type="project" value="UniProtKB-SubCell"/>
</dbReference>
<dbReference type="InterPro" id="IPR004728">
    <property type="entry name" value="Sec62"/>
</dbReference>
<feature type="transmembrane region" description="Helical" evidence="11">
    <location>
        <begin position="138"/>
        <end position="165"/>
    </location>
</feature>
<evidence type="ECO:0000256" key="6">
    <source>
        <dbReference type="ARBA" id="ARBA00022824"/>
    </source>
</evidence>
<keyword evidence="14" id="KW-1185">Reference proteome</keyword>
<dbReference type="Pfam" id="PF03839">
    <property type="entry name" value="Sec62"/>
    <property type="match status" value="1"/>
</dbReference>
<keyword evidence="5 11" id="KW-0812">Transmembrane</keyword>
<keyword evidence="9" id="KW-0811">Translocation</keyword>
<keyword evidence="6" id="KW-0256">Endoplasmic reticulum</keyword>
<reference evidence="13" key="2">
    <citation type="submission" date="2012-10" db="EMBL/GenBank/DDBJ databases">
        <authorList>
            <consortium name="The Broad Institute Genome Sequencing Platform"/>
            <consortium name="The Broad Institute Genome Sequencing Center for Infectious Disease"/>
            <person name="Cuomo C."/>
            <person name="Troemel E."/>
            <person name="Walker B."/>
            <person name="Young S.K."/>
            <person name="Zeng Q."/>
            <person name="Gargeya S."/>
            <person name="Fitzgerald M."/>
            <person name="Haas B."/>
            <person name="Abouelleil A."/>
            <person name="Alvarado L."/>
            <person name="Arachchi H.M."/>
            <person name="Berlin A.M."/>
            <person name="Chapman S.B."/>
            <person name="Goldberg J."/>
            <person name="Griggs A."/>
            <person name="Gujja S."/>
            <person name="Hansen M."/>
            <person name="Howarth C."/>
            <person name="Imamovic A."/>
            <person name="Larimer J."/>
            <person name="McCowan C."/>
            <person name="Murphy C."/>
            <person name="Neiman D."/>
            <person name="Pearson M."/>
            <person name="Priest M."/>
            <person name="Roberts A."/>
            <person name="Saif S."/>
            <person name="Shea T."/>
            <person name="Sisk P."/>
            <person name="Sykes S."/>
            <person name="Wortman J."/>
            <person name="Nusbaum C."/>
            <person name="Birren B."/>
        </authorList>
    </citation>
    <scope>NUCLEOTIDE SEQUENCE</scope>
    <source>
        <strain evidence="13">ERTm6</strain>
    </source>
</reference>
<reference evidence="13 14" key="3">
    <citation type="journal article" date="2014" name="Genome Announc.">
        <title>Genome Sequence of the Microsporidian Species Nematocida sp1 Strain ERTm6 (ATCC PRA-372).</title>
        <authorList>
            <person name="Bakowski M.A."/>
            <person name="Priest M."/>
            <person name="Young S."/>
            <person name="Cuomo C.A."/>
            <person name="Troemel E.R."/>
        </authorList>
    </citation>
    <scope>NUCLEOTIDE SEQUENCE [LARGE SCALE GENOMIC DNA]</scope>
    <source>
        <strain evidence="13 14">ERTm6</strain>
    </source>
</reference>
<evidence type="ECO:0000256" key="4">
    <source>
        <dbReference type="ARBA" id="ARBA00022448"/>
    </source>
</evidence>
<reference evidence="12" key="1">
    <citation type="submission" date="2011-03" db="EMBL/GenBank/DDBJ databases">
        <title>The Genome Sequence of Nematocida sp1 strain ERTm2.</title>
        <authorList>
            <consortium name="The Broad Institute Genome Sequencing Platform"/>
            <consortium name="The Broad Institute Genome Sequencing Center for Infectious Disease"/>
            <person name="Cuomo C."/>
            <person name="Troemel E."/>
            <person name="Young S.K."/>
            <person name="Zeng Q."/>
            <person name="Gargeya S."/>
            <person name="Fitzgerald M."/>
            <person name="Haas B."/>
            <person name="Abouelleil A."/>
            <person name="Alvarado L."/>
            <person name="Arachchi H.M."/>
            <person name="Berlin A."/>
            <person name="Brown A."/>
            <person name="Chapman S.B."/>
            <person name="Chen Z."/>
            <person name="Dunbar C."/>
            <person name="Freedman E."/>
            <person name="Gearin G."/>
            <person name="Gellesch M."/>
            <person name="Goldberg J."/>
            <person name="Griggs A."/>
            <person name="Gujja S."/>
            <person name="Heilman E.R."/>
            <person name="Heiman D."/>
            <person name="Howarth C."/>
            <person name="Larson L."/>
            <person name="Lui A."/>
            <person name="MacDonald P.J.P."/>
            <person name="Mehta T."/>
            <person name="Montmayeur A."/>
            <person name="Murphy C."/>
            <person name="Neiman D."/>
            <person name="Pearson M."/>
            <person name="Priest M."/>
            <person name="Roberts A."/>
            <person name="Saif S."/>
            <person name="Shea T."/>
            <person name="Shenoy N."/>
            <person name="Sisk P."/>
            <person name="Stolte C."/>
            <person name="Sykes S."/>
            <person name="White J."/>
            <person name="Yandava C."/>
            <person name="Wortman J."/>
            <person name="Nusbaum C."/>
            <person name="Birren B."/>
        </authorList>
    </citation>
    <scope>NUCLEOTIDE SEQUENCE</scope>
    <source>
        <strain evidence="12">ERTm2</strain>
    </source>
</reference>
<evidence type="ECO:0000256" key="2">
    <source>
        <dbReference type="ARBA" id="ARBA00010604"/>
    </source>
</evidence>
<dbReference type="GO" id="GO:0031204">
    <property type="term" value="P:post-translational protein targeting to membrane, translocation"/>
    <property type="evidence" value="ECO:0007669"/>
    <property type="project" value="TreeGrafter"/>
</dbReference>
<dbReference type="EMBL" id="AKIJ01000001">
    <property type="protein sequence ID" value="KFG26979.1"/>
    <property type="molecule type" value="Genomic_DNA"/>
</dbReference>
<feature type="transmembrane region" description="Helical" evidence="11">
    <location>
        <begin position="105"/>
        <end position="126"/>
    </location>
</feature>
<keyword evidence="10 11" id="KW-0472">Membrane</keyword>
<evidence type="ECO:0000256" key="11">
    <source>
        <dbReference type="SAM" id="Phobius"/>
    </source>
</evidence>
<evidence type="ECO:0000256" key="5">
    <source>
        <dbReference type="ARBA" id="ARBA00022692"/>
    </source>
</evidence>
<name>H8ZE25_NEMA1</name>
<accession>A0A086J4B1</accession>